<accession>A0A0T9V0J1</accession>
<proteinExistence type="predicted"/>
<dbReference type="Gene3D" id="2.10.109.10">
    <property type="entry name" value="Umud Fragment, subunit A"/>
    <property type="match status" value="1"/>
</dbReference>
<evidence type="ECO:0000256" key="2">
    <source>
        <dbReference type="ARBA" id="ARBA00023125"/>
    </source>
</evidence>
<keyword evidence="1" id="KW-0805">Transcription regulation</keyword>
<evidence type="ECO:0000256" key="1">
    <source>
        <dbReference type="ARBA" id="ARBA00023015"/>
    </source>
</evidence>
<evidence type="ECO:0000313" key="5">
    <source>
        <dbReference type="EMBL" id="CNL92364.1"/>
    </source>
</evidence>
<dbReference type="CDD" id="cd06529">
    <property type="entry name" value="S24_LexA-like"/>
    <property type="match status" value="1"/>
</dbReference>
<evidence type="ECO:0000313" key="6">
    <source>
        <dbReference type="Proteomes" id="UP000040088"/>
    </source>
</evidence>
<dbReference type="AlphaFoldDB" id="A0A0T9V0J1"/>
<reference evidence="6" key="1">
    <citation type="submission" date="2015-03" db="EMBL/GenBank/DDBJ databases">
        <authorList>
            <consortium name="Pathogen Informatics"/>
        </authorList>
    </citation>
    <scope>NUCLEOTIDE SEQUENCE [LARGE SCALE GENOMIC DNA]</scope>
    <source>
        <strain evidence="6">IP27925</strain>
    </source>
</reference>
<name>A0A0T9V0J1_YERAE</name>
<dbReference type="SMART" id="SM00530">
    <property type="entry name" value="HTH_XRE"/>
    <property type="match status" value="1"/>
</dbReference>
<keyword evidence="3" id="KW-0804">Transcription</keyword>
<dbReference type="PANTHER" id="PTHR40661:SF3">
    <property type="entry name" value="FELS-1 PROPHAGE TRANSCRIPTIONAL REGULATOR"/>
    <property type="match status" value="1"/>
</dbReference>
<dbReference type="SUPFAM" id="SSF47413">
    <property type="entry name" value="lambda repressor-like DNA-binding domains"/>
    <property type="match status" value="1"/>
</dbReference>
<dbReference type="EMBL" id="CQEM01000033">
    <property type="protein sequence ID" value="CNL92364.1"/>
    <property type="molecule type" value="Genomic_DNA"/>
</dbReference>
<dbReference type="RefSeq" id="WP_050105315.1">
    <property type="nucleotide sequence ID" value="NZ_CQEM01000033.1"/>
</dbReference>
<organism evidence="5 6">
    <name type="scientific">Yersinia aleksiciae</name>
    <dbReference type="NCBI Taxonomy" id="263819"/>
    <lineage>
        <taxon>Bacteria</taxon>
        <taxon>Pseudomonadati</taxon>
        <taxon>Pseudomonadota</taxon>
        <taxon>Gammaproteobacteria</taxon>
        <taxon>Enterobacterales</taxon>
        <taxon>Yersiniaceae</taxon>
        <taxon>Yersinia</taxon>
    </lineage>
</organism>
<dbReference type="Gene3D" id="1.10.260.40">
    <property type="entry name" value="lambda repressor-like DNA-binding domains"/>
    <property type="match status" value="1"/>
</dbReference>
<evidence type="ECO:0000259" key="4">
    <source>
        <dbReference type="PROSITE" id="PS50943"/>
    </source>
</evidence>
<dbReference type="CDD" id="cd00093">
    <property type="entry name" value="HTH_XRE"/>
    <property type="match status" value="1"/>
</dbReference>
<dbReference type="InterPro" id="IPR010982">
    <property type="entry name" value="Lambda_DNA-bd_dom_sf"/>
</dbReference>
<sequence>MSLAKRVRDRRTELGLTQVEAAELAGIRQQSWGSLEDGKTQKPRNIIGIAKALQCDPDWLLNGGAFKTMKEVGTRKIPLISYVQAGALAHSRDISDYCGEFEYVLTDRDWSEGTFALEIDGDSMEPEFKSGDVIVVDPDIEPYPGEFVVAANGDHEATFKKYRPTFTDMLGKQHFELVPLNDDYPILNSSDKPLKIIGTMVEHRIYRRKR</sequence>
<gene>
    <name evidence="5" type="ORF">ERS008460_04114</name>
</gene>
<dbReference type="SUPFAM" id="SSF51306">
    <property type="entry name" value="LexA/Signal peptidase"/>
    <property type="match status" value="1"/>
</dbReference>
<dbReference type="PROSITE" id="PS50943">
    <property type="entry name" value="HTH_CROC1"/>
    <property type="match status" value="1"/>
</dbReference>
<dbReference type="Pfam" id="PF00717">
    <property type="entry name" value="Peptidase_S24"/>
    <property type="match status" value="1"/>
</dbReference>
<dbReference type="InterPro" id="IPR015927">
    <property type="entry name" value="Peptidase_S24_S26A/B/C"/>
</dbReference>
<dbReference type="Pfam" id="PF01381">
    <property type="entry name" value="HTH_3"/>
    <property type="match status" value="1"/>
</dbReference>
<dbReference type="GO" id="GO:0003677">
    <property type="term" value="F:DNA binding"/>
    <property type="evidence" value="ECO:0007669"/>
    <property type="project" value="UniProtKB-KW"/>
</dbReference>
<dbReference type="InterPro" id="IPR039418">
    <property type="entry name" value="LexA-like"/>
</dbReference>
<dbReference type="PANTHER" id="PTHR40661">
    <property type="match status" value="1"/>
</dbReference>
<protein>
    <submittedName>
        <fullName evidence="5">XRE family transcriptional regulator</fullName>
    </submittedName>
</protein>
<keyword evidence="2" id="KW-0238">DNA-binding</keyword>
<dbReference type="InterPro" id="IPR036286">
    <property type="entry name" value="LexA/Signal_pep-like_sf"/>
</dbReference>
<evidence type="ECO:0000256" key="3">
    <source>
        <dbReference type="ARBA" id="ARBA00023163"/>
    </source>
</evidence>
<dbReference type="Proteomes" id="UP000040088">
    <property type="component" value="Unassembled WGS sequence"/>
</dbReference>
<feature type="domain" description="HTH cro/C1-type" evidence="4">
    <location>
        <begin position="7"/>
        <end position="60"/>
    </location>
</feature>
<dbReference type="InterPro" id="IPR001387">
    <property type="entry name" value="Cro/C1-type_HTH"/>
</dbReference>